<evidence type="ECO:0000256" key="2">
    <source>
        <dbReference type="ARBA" id="ARBA00022527"/>
    </source>
</evidence>
<proteinExistence type="inferred from homology"/>
<dbReference type="SUPFAM" id="SSF55681">
    <property type="entry name" value="Class II aaRS and biotin synthetases"/>
    <property type="match status" value="1"/>
</dbReference>
<evidence type="ECO:0000256" key="7">
    <source>
        <dbReference type="ARBA" id="ARBA00037982"/>
    </source>
</evidence>
<keyword evidence="17" id="KW-1185">Reference proteome</keyword>
<evidence type="ECO:0000256" key="11">
    <source>
        <dbReference type="PIRSR" id="PIRSR000660-2"/>
    </source>
</evidence>
<evidence type="ECO:0000256" key="5">
    <source>
        <dbReference type="ARBA" id="ARBA00022777"/>
    </source>
</evidence>
<evidence type="ECO:0000256" key="1">
    <source>
        <dbReference type="ARBA" id="ARBA00012513"/>
    </source>
</evidence>
<dbReference type="InterPro" id="IPR045864">
    <property type="entry name" value="aa-tRNA-synth_II/BPL/LPL"/>
</dbReference>
<dbReference type="InterPro" id="IPR050339">
    <property type="entry name" value="CC_SR_Kinase"/>
</dbReference>
<dbReference type="GO" id="GO:0009893">
    <property type="term" value="P:positive regulation of metabolic process"/>
    <property type="evidence" value="ECO:0007669"/>
    <property type="project" value="UniProtKB-ARBA"/>
</dbReference>
<dbReference type="PROSITE" id="PS00108">
    <property type="entry name" value="PROTEIN_KINASE_ST"/>
    <property type="match status" value="1"/>
</dbReference>
<feature type="binding site" evidence="11">
    <location>
        <begin position="503"/>
        <end position="511"/>
    </location>
    <ligand>
        <name>ATP</name>
        <dbReference type="ChEBI" id="CHEBI:30616"/>
    </ligand>
</feature>
<feature type="domain" description="Protein kinase" evidence="14">
    <location>
        <begin position="497"/>
        <end position="999"/>
    </location>
</feature>
<dbReference type="Gene3D" id="3.30.200.20">
    <property type="entry name" value="Phosphorylase Kinase, domain 1"/>
    <property type="match status" value="1"/>
</dbReference>
<dbReference type="GO" id="GO:0005829">
    <property type="term" value="C:cytosol"/>
    <property type="evidence" value="ECO:0007669"/>
    <property type="project" value="TreeGrafter"/>
</dbReference>
<evidence type="ECO:0000256" key="12">
    <source>
        <dbReference type="PROSITE-ProRule" id="PRU10141"/>
    </source>
</evidence>
<dbReference type="Pfam" id="PF13393">
    <property type="entry name" value="tRNA-synt_His"/>
    <property type="match status" value="1"/>
</dbReference>
<dbReference type="SUPFAM" id="SSF54495">
    <property type="entry name" value="UBC-like"/>
    <property type="match status" value="1"/>
</dbReference>
<dbReference type="Pfam" id="PF05773">
    <property type="entry name" value="RWD"/>
    <property type="match status" value="1"/>
</dbReference>
<feature type="compositionally biased region" description="Polar residues" evidence="13">
    <location>
        <begin position="679"/>
        <end position="692"/>
    </location>
</feature>
<dbReference type="InterPro" id="IPR017441">
    <property type="entry name" value="Protein_kinase_ATP_BS"/>
</dbReference>
<dbReference type="SUPFAM" id="SSF56112">
    <property type="entry name" value="Protein kinase-like (PK-like)"/>
    <property type="match status" value="2"/>
</dbReference>
<evidence type="ECO:0000313" key="16">
    <source>
        <dbReference type="EMBL" id="CAB3404976.1"/>
    </source>
</evidence>
<feature type="binding site" evidence="11 12">
    <location>
        <position position="526"/>
    </location>
    <ligand>
        <name>ATP</name>
        <dbReference type="ChEBI" id="CHEBI:30616"/>
    </ligand>
</feature>
<dbReference type="PROSITE" id="PS50908">
    <property type="entry name" value="RWD"/>
    <property type="match status" value="1"/>
</dbReference>
<keyword evidence="2" id="KW-0723">Serine/threonine-protein kinase</keyword>
<reference evidence="16 17" key="1">
    <citation type="submission" date="2020-04" db="EMBL/GenBank/DDBJ databases">
        <authorList>
            <person name="Laetsch R D."/>
            <person name="Stevens L."/>
            <person name="Kumar S."/>
            <person name="Blaxter L. M."/>
        </authorList>
    </citation>
    <scope>NUCLEOTIDE SEQUENCE [LARGE SCALE GENOMIC DNA]</scope>
</reference>
<dbReference type="EC" id="2.7.11.1" evidence="1"/>
<dbReference type="InterPro" id="IPR006575">
    <property type="entry name" value="RWD_dom"/>
</dbReference>
<feature type="region of interest" description="Disordered" evidence="13">
    <location>
        <begin position="574"/>
        <end position="598"/>
    </location>
</feature>
<dbReference type="Pfam" id="PF00069">
    <property type="entry name" value="Pkinase"/>
    <property type="match status" value="2"/>
</dbReference>
<comment type="catalytic activity">
    <reaction evidence="8">
        <text>L-threonyl-[protein] + ATP = O-phospho-L-threonyl-[protein] + ADP + H(+)</text>
        <dbReference type="Rhea" id="RHEA:46608"/>
        <dbReference type="Rhea" id="RHEA-COMP:11060"/>
        <dbReference type="Rhea" id="RHEA-COMP:11605"/>
        <dbReference type="ChEBI" id="CHEBI:15378"/>
        <dbReference type="ChEBI" id="CHEBI:30013"/>
        <dbReference type="ChEBI" id="CHEBI:30616"/>
        <dbReference type="ChEBI" id="CHEBI:61977"/>
        <dbReference type="ChEBI" id="CHEBI:456216"/>
        <dbReference type="EC" id="2.7.11.1"/>
    </reaction>
</comment>
<dbReference type="PANTHER" id="PTHR11042">
    <property type="entry name" value="EUKARYOTIC TRANSLATION INITIATION FACTOR 2-ALPHA KINASE EIF2-ALPHA KINASE -RELATED"/>
    <property type="match status" value="1"/>
</dbReference>
<dbReference type="FunFam" id="3.10.110.10:FF:000050">
    <property type="entry name" value="eIF-2-alpha kinase GCN2"/>
    <property type="match status" value="1"/>
</dbReference>
<dbReference type="Gene3D" id="1.10.510.10">
    <property type="entry name" value="Transferase(Phosphotransferase) domain 1"/>
    <property type="match status" value="2"/>
</dbReference>
<feature type="active site" description="Proton acceptor" evidence="10">
    <location>
        <position position="835"/>
    </location>
</feature>
<dbReference type="PROSITE" id="PS00107">
    <property type="entry name" value="PROTEIN_KINASE_ATP"/>
    <property type="match status" value="1"/>
</dbReference>
<dbReference type="InterPro" id="IPR011009">
    <property type="entry name" value="Kinase-like_dom_sf"/>
</dbReference>
<dbReference type="OrthoDB" id="5915312at2759"/>
<keyword evidence="6 11" id="KW-0067">ATP-binding</keyword>
<feature type="domain" description="Protein kinase" evidence="14">
    <location>
        <begin position="217"/>
        <end position="498"/>
    </location>
</feature>
<dbReference type="GO" id="GO:0005634">
    <property type="term" value="C:nucleus"/>
    <property type="evidence" value="ECO:0007669"/>
    <property type="project" value="TreeGrafter"/>
</dbReference>
<dbReference type="InterPro" id="IPR016255">
    <property type="entry name" value="Gcn2"/>
</dbReference>
<dbReference type="GO" id="GO:0005524">
    <property type="term" value="F:ATP binding"/>
    <property type="evidence" value="ECO:0007669"/>
    <property type="project" value="UniProtKB-UniRule"/>
</dbReference>
<feature type="region of interest" description="Disordered" evidence="13">
    <location>
        <begin position="710"/>
        <end position="733"/>
    </location>
</feature>
<evidence type="ECO:0000256" key="4">
    <source>
        <dbReference type="ARBA" id="ARBA00022741"/>
    </source>
</evidence>
<dbReference type="InterPro" id="IPR008271">
    <property type="entry name" value="Ser/Thr_kinase_AS"/>
</dbReference>
<comment type="similarity">
    <text evidence="7">Belongs to the protein kinase superfamily. Ser/Thr protein kinase family. GCN2 subfamily.</text>
</comment>
<comment type="catalytic activity">
    <reaction evidence="9">
        <text>L-seryl-[protein] + ATP = O-phospho-L-seryl-[protein] + ADP + H(+)</text>
        <dbReference type="Rhea" id="RHEA:17989"/>
        <dbReference type="Rhea" id="RHEA-COMP:9863"/>
        <dbReference type="Rhea" id="RHEA-COMP:11604"/>
        <dbReference type="ChEBI" id="CHEBI:15378"/>
        <dbReference type="ChEBI" id="CHEBI:29999"/>
        <dbReference type="ChEBI" id="CHEBI:30616"/>
        <dbReference type="ChEBI" id="CHEBI:83421"/>
        <dbReference type="ChEBI" id="CHEBI:456216"/>
        <dbReference type="EC" id="2.7.11.1"/>
    </reaction>
</comment>
<gene>
    <name evidence="16" type="ORF">CBOVIS_LOCUS7230</name>
</gene>
<name>A0A8S1EUE7_9PELO</name>
<evidence type="ECO:0000313" key="17">
    <source>
        <dbReference type="Proteomes" id="UP000494206"/>
    </source>
</evidence>
<keyword evidence="3" id="KW-0808">Transferase</keyword>
<dbReference type="PROSITE" id="PS50011">
    <property type="entry name" value="PROTEIN_KINASE_DOM"/>
    <property type="match status" value="2"/>
</dbReference>
<evidence type="ECO:0000256" key="3">
    <source>
        <dbReference type="ARBA" id="ARBA00022679"/>
    </source>
</evidence>
<dbReference type="InterPro" id="IPR041715">
    <property type="entry name" value="HisRS-like_core"/>
</dbReference>
<dbReference type="SMART" id="SM00591">
    <property type="entry name" value="RWD"/>
    <property type="match status" value="1"/>
</dbReference>
<dbReference type="GO" id="GO:0004694">
    <property type="term" value="F:eukaryotic translation initiation factor 2alpha kinase activity"/>
    <property type="evidence" value="ECO:0007669"/>
    <property type="project" value="InterPro"/>
</dbReference>
<dbReference type="PANTHER" id="PTHR11042:SF136">
    <property type="entry name" value="EIF-2-ALPHA KINASE GCN2"/>
    <property type="match status" value="1"/>
</dbReference>
<accession>A0A8S1EUE7</accession>
<evidence type="ECO:0000259" key="14">
    <source>
        <dbReference type="PROSITE" id="PS50011"/>
    </source>
</evidence>
<dbReference type="EMBL" id="CADEPM010000004">
    <property type="protein sequence ID" value="CAB3404976.1"/>
    <property type="molecule type" value="Genomic_DNA"/>
</dbReference>
<organism evidence="16 17">
    <name type="scientific">Caenorhabditis bovis</name>
    <dbReference type="NCBI Taxonomy" id="2654633"/>
    <lineage>
        <taxon>Eukaryota</taxon>
        <taxon>Metazoa</taxon>
        <taxon>Ecdysozoa</taxon>
        <taxon>Nematoda</taxon>
        <taxon>Chromadorea</taxon>
        <taxon>Rhabditida</taxon>
        <taxon>Rhabditina</taxon>
        <taxon>Rhabditomorpha</taxon>
        <taxon>Rhabditoidea</taxon>
        <taxon>Rhabditidae</taxon>
        <taxon>Peloderinae</taxon>
        <taxon>Caenorhabditis</taxon>
    </lineage>
</organism>
<dbReference type="GO" id="GO:0000077">
    <property type="term" value="P:DNA damage checkpoint signaling"/>
    <property type="evidence" value="ECO:0007669"/>
    <property type="project" value="InterPro"/>
</dbReference>
<evidence type="ECO:0000256" key="6">
    <source>
        <dbReference type="ARBA" id="ARBA00022840"/>
    </source>
</evidence>
<sequence length="1697" mass="192117">MSNDESNVEKIQDDEKLAIAAIFGDDAKFAEWKWKNWHPLEVTIHLEPIATSSRDENRRKIAVDVHITCSKEYPWRIPSFGVRNVVGFSQDVANQLIDRLKQKAAQLVGNVMILDICNEARDFLGTIDSKPALSFHDNMIKMQADAAVETTRKRLDSDRRELELVAEEQEKIAIERQLRNQGALEKENRLEGELRMIGGRRIVVLSNIPLKRKRIHPMCQEWMGSFENEQLLISEWSFRYTLGRNPNETKKRDFGPFLKRLEEVADELNALCQFQKPDPNLVEYSFIHVHKFSTTITNFVVKVFVAQKIYPDEENMQDVCHAVATNSSLIRRLAAQAVCGLRFLHEQQLAHSALRMPSVWLRENVFRFSDFGTLAAITELCTFFNEISSGKRTEELARSDENEKPRKKDLFQLGTLLDELLRTARGSNYSRVPTPDNGQSEDNCLPRFIKKCQAAKNIDQLVDDSFLNHETPLSGSDNLFTSFGGSMDQHCRVMKEFLLITMLGKGGFGDVILARHRLDSMDYALKRIPLTPGNERLNRRIKKEAKLFAKLNHPNVVRYFSAWEEDLNALSDHNDSGDESLGAVPIPGKVAKKRNSGGKKVAIAIPDEKDDDDWNNSLLPPNLREIEREAAAAVRSRSRKIVKETSEWSTSYRVKGDSRSSSSSSSNEPDGVGRKSAGLNHSSTNRVQTLFSPKNVAIPDDDLSIFWEESDEHEEEEEDDEDETEESAYGRYSTANTDATESVDIVFENGDSEVKNESKIVEIDEKSIETPHFKTPIIRRPKVLIIQMEYCEKGTLRQCIDDGLFVNDAENIWRIFSEILSGLQYMHNQGVIHRDIKPMNIFLNSQQSVKIGDFGLATKELNKYRKKAADKSASIEAVTERKSADTGADQTRDIGTQMYMAPELCDEDTQLQKTRYSSKVDVYSTGVVLFEMFYRPLPVGMERMSTLTALKNELKIPDDFGANFSATQTLAARKTIEWMLKRNPDERPSVEELLNDDSLPKNREEDEHFKKQFLRVLKKKNGTMHKWVLDAQFDEDVSLSANYLYDVEICKERFMLMRDRHIEKLCFELTDILKSHFYEPVQTHTLVTAATARSSQPVRFKPTEILNKTGTPLALPTDLRQNFVRYCLRNAVNRLKRYNFGRVYWFDESMGSTHPQERWECSVDSIGPGAASASLEAELIMTACQLLARTVQGLKLVLRIGHVGLIEAVIRHLKINDELRGIVLEKLHMFSTMDKVPSQAERVEQLGKFIGKKTAASLLSNLPCETSLAKFRESCRHLLKSRVVDIQETTEKILGELEMIQEIMSYGRTRSRIAFYDELTGSVEEIARVNVVFDAQTSYRPKTFGDGLVFQVVIEVPTKKGATKSIGVLAGGRYDSALLREQHPRDYAPPVPRCLVGFAISMDVVAEIRRRVPNATNSAPAPCKTMICSMTQADNNLLLAEKFRLAKKLWDMNLVADVLHEPVTHPENLNEHCEKKEISHMLVVCNSIPEILVRCHNSNYGKMDMEKAVATVCRDGAATTPILQCQAPAGDAPHEEMPTPLSASRSVSSSYILTASTTKGASGATSANLNITLGMAERVGLKEKKRIETQVRTHLADTFSMFNPRSRIEVIVTDLSKELIKAIVGDVSRNCSVDEVSTVFEQLGRQNHRQSVELDALCHQLNAIMKQVATSPINHQMSAGAIIVIYRHSDNFYRFMT</sequence>
<dbReference type="Gene3D" id="3.30.930.10">
    <property type="entry name" value="Bira Bifunctional Protein, Domain 2"/>
    <property type="match status" value="1"/>
</dbReference>
<dbReference type="Gene3D" id="3.10.110.10">
    <property type="entry name" value="Ubiquitin Conjugating Enzyme"/>
    <property type="match status" value="1"/>
</dbReference>
<dbReference type="PIRSF" id="PIRSF000660">
    <property type="entry name" value="Ser/Thr_PK_GCN2"/>
    <property type="match status" value="1"/>
</dbReference>
<dbReference type="CDD" id="cd23823">
    <property type="entry name" value="RWD_GCN2"/>
    <property type="match status" value="1"/>
</dbReference>
<feature type="compositionally biased region" description="Acidic residues" evidence="13">
    <location>
        <begin position="710"/>
        <end position="726"/>
    </location>
</feature>
<keyword evidence="5" id="KW-0418">Kinase</keyword>
<evidence type="ECO:0000259" key="15">
    <source>
        <dbReference type="PROSITE" id="PS50908"/>
    </source>
</evidence>
<dbReference type="SMART" id="SM00220">
    <property type="entry name" value="S_TKc"/>
    <property type="match status" value="1"/>
</dbReference>
<keyword evidence="4 11" id="KW-0547">Nucleotide-binding</keyword>
<evidence type="ECO:0000256" key="13">
    <source>
        <dbReference type="SAM" id="MobiDB-lite"/>
    </source>
</evidence>
<dbReference type="InterPro" id="IPR016135">
    <property type="entry name" value="UBQ-conjugating_enzyme/RWD"/>
</dbReference>
<feature type="domain" description="RWD" evidence="15">
    <location>
        <begin position="14"/>
        <end position="127"/>
    </location>
</feature>
<evidence type="ECO:0000256" key="8">
    <source>
        <dbReference type="ARBA" id="ARBA00047899"/>
    </source>
</evidence>
<dbReference type="Proteomes" id="UP000494206">
    <property type="component" value="Unassembled WGS sequence"/>
</dbReference>
<protein>
    <recommendedName>
        <fullName evidence="1">non-specific serine/threonine protein kinase</fullName>
        <ecNumber evidence="1">2.7.11.1</ecNumber>
    </recommendedName>
</protein>
<feature type="region of interest" description="Disordered" evidence="13">
    <location>
        <begin position="646"/>
        <end position="694"/>
    </location>
</feature>
<dbReference type="InterPro" id="IPR000719">
    <property type="entry name" value="Prot_kinase_dom"/>
</dbReference>
<dbReference type="GO" id="GO:1990625">
    <property type="term" value="P:negative regulation of cytoplasmic translational initiation in response to stress"/>
    <property type="evidence" value="ECO:0007669"/>
    <property type="project" value="TreeGrafter"/>
</dbReference>
<evidence type="ECO:0000256" key="10">
    <source>
        <dbReference type="PIRSR" id="PIRSR000660-1"/>
    </source>
</evidence>
<evidence type="ECO:0000256" key="9">
    <source>
        <dbReference type="ARBA" id="ARBA00048679"/>
    </source>
</evidence>
<comment type="caution">
    <text evidence="16">The sequence shown here is derived from an EMBL/GenBank/DDBJ whole genome shotgun (WGS) entry which is preliminary data.</text>
</comment>